<sequence>MEDNFSQCLLNWCIEQTKTYPHINITDFTSSWKDGLAFCALIHKHFPDLIDFSHLKSEDAVTNLKLAFFVAETKLNIPVPTRPQVIVLEDVNEKIIFEYVSKLYGALSRNSGSNKLSDKNLSYLCEQEEGLLICDLCGETIFRVEQLTVFSRNYHRSCFRDNQLTYLKERNKTLKGSNCSDGPPLTKFSGKRDLFVFSSSSLLVADPFPIRFSPQKELNTVSNGKSQPTCKPPSRPPLPDVLSNNASPELNSVLKIKAKISADIEQRKNNSNSKHHNIVSYPAALNPFEDDSLRDPNSQYECTYKPYNPFDDDLSALDSEEINNISDSEHSDILSMSNPPSLVSTPSNHINKYMEQSSQNFSMEKLVADESVNLRTAHSSIYDLSSLLAYGSLNKAQSSSLSSDAKQSSKSPLNGSNAKISRSVNTKGPAPPIPVLCRRDVRRDQQSDFIPYTELHRQLYDINNELSNLELSARKIQTSIREMSENNESVKRLLKKWLHTVELKDNLFKKESELLQRLRCQELEDRHADLEYELRTLLAKQDILKTKEEKAREEELIADLLYVVDKRAELSESTGDFKPKHRARSSSRRTLESKFKQICLSLRHASLSQTNLSTIRDKSLKKVRKLRASTISRLKNKTIFR</sequence>
<dbReference type="SMART" id="SM00033">
    <property type="entry name" value="CH"/>
    <property type="match status" value="1"/>
</dbReference>
<feature type="domain" description="Calponin-homology (CH)" evidence="2">
    <location>
        <begin position="3"/>
        <end position="108"/>
    </location>
</feature>
<dbReference type="AlphaFoldDB" id="A0AA84Z845"/>
<name>A0AA84Z845_9TREM</name>
<feature type="compositionally biased region" description="Pro residues" evidence="1">
    <location>
        <begin position="230"/>
        <end position="239"/>
    </location>
</feature>
<evidence type="ECO:0000313" key="5">
    <source>
        <dbReference type="WBParaSite" id="SMRG1_12860.2"/>
    </source>
</evidence>
<evidence type="ECO:0008006" key="6">
    <source>
        <dbReference type="Google" id="ProtNLM"/>
    </source>
</evidence>
<evidence type="ECO:0000259" key="3">
    <source>
        <dbReference type="PROSITE" id="PS51848"/>
    </source>
</evidence>
<dbReference type="PROSITE" id="PS50021">
    <property type="entry name" value="CH"/>
    <property type="match status" value="1"/>
</dbReference>
<dbReference type="InterPro" id="IPR036872">
    <property type="entry name" value="CH_dom_sf"/>
</dbReference>
<dbReference type="Pfam" id="PF00307">
    <property type="entry name" value="CH"/>
    <property type="match status" value="1"/>
</dbReference>
<organism evidence="4 5">
    <name type="scientific">Schistosoma margrebowiei</name>
    <dbReference type="NCBI Taxonomy" id="48269"/>
    <lineage>
        <taxon>Eukaryota</taxon>
        <taxon>Metazoa</taxon>
        <taxon>Spiralia</taxon>
        <taxon>Lophotrochozoa</taxon>
        <taxon>Platyhelminthes</taxon>
        <taxon>Trematoda</taxon>
        <taxon>Digenea</taxon>
        <taxon>Strigeidida</taxon>
        <taxon>Schistosomatoidea</taxon>
        <taxon>Schistosomatidae</taxon>
        <taxon>Schistosoma</taxon>
    </lineage>
</organism>
<protein>
    <recommendedName>
        <fullName evidence="6">Calponin-homology (CH) domain-containing protein</fullName>
    </recommendedName>
</protein>
<feature type="compositionally biased region" description="Polar residues" evidence="1">
    <location>
        <begin position="217"/>
        <end position="229"/>
    </location>
</feature>
<dbReference type="InterPro" id="IPR001715">
    <property type="entry name" value="CH_dom"/>
</dbReference>
<dbReference type="Proteomes" id="UP000050790">
    <property type="component" value="Unassembled WGS sequence"/>
</dbReference>
<feature type="domain" description="BMERB" evidence="3">
    <location>
        <begin position="442"/>
        <end position="590"/>
    </location>
</feature>
<proteinExistence type="predicted"/>
<dbReference type="InterPro" id="IPR050540">
    <property type="entry name" value="F-actin_Monoox_Mical"/>
</dbReference>
<dbReference type="SUPFAM" id="SSF47576">
    <property type="entry name" value="Calponin-homology domain, CH-domain"/>
    <property type="match status" value="1"/>
</dbReference>
<dbReference type="WBParaSite" id="SMRG1_12860.2">
    <property type="protein sequence ID" value="SMRG1_12860.2"/>
    <property type="gene ID" value="SMRG1_12860"/>
</dbReference>
<dbReference type="Gene3D" id="1.10.418.10">
    <property type="entry name" value="Calponin-like domain"/>
    <property type="match status" value="1"/>
</dbReference>
<dbReference type="Pfam" id="PF12130">
    <property type="entry name" value="bMERB_dom"/>
    <property type="match status" value="1"/>
</dbReference>
<reference evidence="5" key="1">
    <citation type="submission" date="2023-11" db="UniProtKB">
        <authorList>
            <consortium name="WormBaseParasite"/>
        </authorList>
    </citation>
    <scope>IDENTIFICATION</scope>
</reference>
<evidence type="ECO:0000259" key="2">
    <source>
        <dbReference type="PROSITE" id="PS50021"/>
    </source>
</evidence>
<dbReference type="InterPro" id="IPR022735">
    <property type="entry name" value="bMERB_dom"/>
</dbReference>
<evidence type="ECO:0000313" key="4">
    <source>
        <dbReference type="Proteomes" id="UP000050790"/>
    </source>
</evidence>
<dbReference type="PANTHER" id="PTHR23167">
    <property type="entry name" value="CALPONIN HOMOLOGY DOMAIN-CONTAINING PROTEIN DDB_G0272472-RELATED"/>
    <property type="match status" value="1"/>
</dbReference>
<feature type="compositionally biased region" description="Polar residues" evidence="1">
    <location>
        <begin position="412"/>
        <end position="426"/>
    </location>
</feature>
<dbReference type="SMART" id="SM01203">
    <property type="entry name" value="DUF3585"/>
    <property type="match status" value="1"/>
</dbReference>
<dbReference type="PANTHER" id="PTHR23167:SF46">
    <property type="entry name" value="EPS15 HOMOLOGY DOMAIN CONTAINING PROTEIN-BINDING PROTEIN 1, ISOFORM F"/>
    <property type="match status" value="1"/>
</dbReference>
<feature type="region of interest" description="Disordered" evidence="1">
    <location>
        <begin position="400"/>
        <end position="432"/>
    </location>
</feature>
<feature type="region of interest" description="Disordered" evidence="1">
    <location>
        <begin position="217"/>
        <end position="246"/>
    </location>
</feature>
<accession>A0AA84Z845</accession>
<dbReference type="PROSITE" id="PS51848">
    <property type="entry name" value="BMERB"/>
    <property type="match status" value="1"/>
</dbReference>
<evidence type="ECO:0000256" key="1">
    <source>
        <dbReference type="SAM" id="MobiDB-lite"/>
    </source>
</evidence>
<feature type="compositionally biased region" description="Low complexity" evidence="1">
    <location>
        <begin position="400"/>
        <end position="411"/>
    </location>
</feature>